<evidence type="ECO:0000313" key="2">
    <source>
        <dbReference type="EMBL" id="MDK4301749.1"/>
    </source>
</evidence>
<feature type="non-terminal residue" evidence="2">
    <location>
        <position position="1"/>
    </location>
</feature>
<dbReference type="Proteomes" id="UP001243856">
    <property type="component" value="Unassembled WGS sequence"/>
</dbReference>
<comment type="caution">
    <text evidence="2">The sequence shown here is derived from an EMBL/GenBank/DDBJ whole genome shotgun (WGS) entry which is preliminary data.</text>
</comment>
<proteinExistence type="predicted"/>
<gene>
    <name evidence="2" type="ORF">QPX45_11010</name>
</gene>
<dbReference type="EMBL" id="JASNVK010000030">
    <property type="protein sequence ID" value="MDK4301749.1"/>
    <property type="molecule type" value="Genomic_DNA"/>
</dbReference>
<feature type="compositionally biased region" description="Basic and acidic residues" evidence="1">
    <location>
        <begin position="1"/>
        <end position="10"/>
    </location>
</feature>
<organism evidence="2 3">
    <name type="scientific">Corynebacterium propinquum</name>
    <dbReference type="NCBI Taxonomy" id="43769"/>
    <lineage>
        <taxon>Bacteria</taxon>
        <taxon>Bacillati</taxon>
        <taxon>Actinomycetota</taxon>
        <taxon>Actinomycetes</taxon>
        <taxon>Mycobacteriales</taxon>
        <taxon>Corynebacteriaceae</taxon>
        <taxon>Corynebacterium</taxon>
    </lineage>
</organism>
<name>A0ABT7G4S4_9CORY</name>
<feature type="compositionally biased region" description="Polar residues" evidence="1">
    <location>
        <begin position="25"/>
        <end position="39"/>
    </location>
</feature>
<feature type="region of interest" description="Disordered" evidence="1">
    <location>
        <begin position="1"/>
        <end position="47"/>
    </location>
</feature>
<reference evidence="2 3" key="1">
    <citation type="submission" date="2023-05" db="EMBL/GenBank/DDBJ databases">
        <title>Metabolic capabilities are highly conserved among human nasal-associated Corynebacterium species in pangenomic analyses.</title>
        <authorList>
            <person name="Tran T.H."/>
            <person name="Roberts A.Q."/>
            <person name="Escapa I.F."/>
            <person name="Gao W."/>
            <person name="Conlan S."/>
            <person name="Kong H."/>
            <person name="Segre J.A."/>
            <person name="Kelly M.S."/>
            <person name="Lemon K.P."/>
        </authorList>
    </citation>
    <scope>NUCLEOTIDE SEQUENCE [LARGE SCALE GENOMIC DNA]</scope>
    <source>
        <strain evidence="2 3">KPL2811</strain>
    </source>
</reference>
<evidence type="ECO:0000313" key="3">
    <source>
        <dbReference type="Proteomes" id="UP001243856"/>
    </source>
</evidence>
<feature type="compositionally biased region" description="Low complexity" evidence="1">
    <location>
        <begin position="14"/>
        <end position="24"/>
    </location>
</feature>
<accession>A0ABT7G4S4</accession>
<dbReference type="RefSeq" id="WP_284585927.1">
    <property type="nucleotide sequence ID" value="NZ_JASNVK010000030.1"/>
</dbReference>
<protein>
    <submittedName>
        <fullName evidence="2">Uncharacterized protein</fullName>
    </submittedName>
</protein>
<evidence type="ECO:0000256" key="1">
    <source>
        <dbReference type="SAM" id="MobiDB-lite"/>
    </source>
</evidence>
<keyword evidence="3" id="KW-1185">Reference proteome</keyword>
<sequence length="106" mass="12007">SLEHEPEHCVVHHNTANQTATQATSETHPQQPPTTQSAATKGKHRPYKIIIHPRQTNKAEQPPETTSCEVIFSVSPSRRLGLIYTRYRLFTNRQVNGQKLRVTNAL</sequence>